<keyword evidence="3" id="KW-1185">Reference proteome</keyword>
<feature type="domain" description="ABM" evidence="1">
    <location>
        <begin position="131"/>
        <end position="186"/>
    </location>
</feature>
<dbReference type="SUPFAM" id="SSF54909">
    <property type="entry name" value="Dimeric alpha+beta barrel"/>
    <property type="match status" value="1"/>
</dbReference>
<dbReference type="Gene3D" id="3.30.70.100">
    <property type="match status" value="2"/>
</dbReference>
<reference evidence="2" key="1">
    <citation type="submission" date="2021-10" db="EMBL/GenBank/DDBJ databases">
        <title>Streptomyces nigrumlapis sp.nov.,an antimicrobial producing actinobacterium isolated from Black Gobi rocks.</title>
        <authorList>
            <person name="Wen Y."/>
            <person name="Zhang W."/>
            <person name="Liu X.G."/>
        </authorList>
    </citation>
    <scope>NUCLEOTIDE SEQUENCE</scope>
    <source>
        <strain evidence="2">ST13-2-2</strain>
    </source>
</reference>
<keyword evidence="2" id="KW-0503">Monooxygenase</keyword>
<dbReference type="Proteomes" id="UP000830115">
    <property type="component" value="Chromosome"/>
</dbReference>
<dbReference type="InterPro" id="IPR011008">
    <property type="entry name" value="Dimeric_a/b-barrel"/>
</dbReference>
<dbReference type="RefSeq" id="WP_248864972.1">
    <property type="nucleotide sequence ID" value="NZ_CP086322.1"/>
</dbReference>
<organism evidence="2 3">
    <name type="scientific">Streptomyces halobius</name>
    <dbReference type="NCBI Taxonomy" id="2879846"/>
    <lineage>
        <taxon>Bacteria</taxon>
        <taxon>Bacillati</taxon>
        <taxon>Actinomycetota</taxon>
        <taxon>Actinomycetes</taxon>
        <taxon>Kitasatosporales</taxon>
        <taxon>Streptomycetaceae</taxon>
        <taxon>Streptomyces</taxon>
    </lineage>
</organism>
<gene>
    <name evidence="2" type="ORF">K9S39_21425</name>
</gene>
<dbReference type="Pfam" id="PF03992">
    <property type="entry name" value="ABM"/>
    <property type="match status" value="1"/>
</dbReference>
<name>A0ABY4M8N2_9ACTN</name>
<dbReference type="InterPro" id="IPR007138">
    <property type="entry name" value="ABM_dom"/>
</dbReference>
<evidence type="ECO:0000313" key="3">
    <source>
        <dbReference type="Proteomes" id="UP000830115"/>
    </source>
</evidence>
<protein>
    <submittedName>
        <fullName evidence="2">Antibiotic biosynthesis monooxygenase</fullName>
    </submittedName>
</protein>
<proteinExistence type="predicted"/>
<dbReference type="GO" id="GO:0004497">
    <property type="term" value="F:monooxygenase activity"/>
    <property type="evidence" value="ECO:0007669"/>
    <property type="project" value="UniProtKB-KW"/>
</dbReference>
<evidence type="ECO:0000313" key="2">
    <source>
        <dbReference type="EMBL" id="UQA94092.1"/>
    </source>
</evidence>
<evidence type="ECO:0000259" key="1">
    <source>
        <dbReference type="Pfam" id="PF03992"/>
    </source>
</evidence>
<dbReference type="EMBL" id="CP086322">
    <property type="protein sequence ID" value="UQA94092.1"/>
    <property type="molecule type" value="Genomic_DNA"/>
</dbReference>
<keyword evidence="2" id="KW-0560">Oxidoreductase</keyword>
<accession>A0ABY4M8N2</accession>
<sequence>MIRRTKTPPDIARTDARAVAITVRHTGDAANQQSVAENAVRTREQEPWPDGLLSWSLFAGTDGLSLMAYEQWTGDEALDAALVLPVPYVPGIAGTEPSVPVRYRLHRSRVSAAGQAGVGCVVTPVFDVDGPERQRHFIDEVFAMTEDLPPVPGAIAGHFHTSLDGTRVFNYAEWTDEQAHVDALAADDPRGVQRRVSGEIAGVRPCGYRRWHLHTALIDVADGDVR</sequence>